<keyword evidence="1 2" id="KW-0663">Pyridoxal phosphate</keyword>
<reference evidence="6 7" key="1">
    <citation type="submission" date="2018-03" db="EMBL/GenBank/DDBJ databases">
        <title>Genomic Encyclopedia of Type Strains, Phase III (KMG-III): the genomes of soil and plant-associated and newly described type strains.</title>
        <authorList>
            <person name="Whitman W."/>
        </authorList>
    </citation>
    <scope>NUCLEOTIDE SEQUENCE [LARGE SCALE GENOMIC DNA]</scope>
    <source>
        <strain evidence="6 7">MWH-P2sevCIIIb</strain>
    </source>
</reference>
<dbReference type="SUPFAM" id="SSF51419">
    <property type="entry name" value="PLP-binding barrel"/>
    <property type="match status" value="1"/>
</dbReference>
<organism evidence="6 7">
    <name type="scientific">Jezberella montanilacus</name>
    <dbReference type="NCBI Taxonomy" id="323426"/>
    <lineage>
        <taxon>Bacteria</taxon>
        <taxon>Pseudomonadati</taxon>
        <taxon>Pseudomonadota</taxon>
        <taxon>Betaproteobacteria</taxon>
        <taxon>Burkholderiales</taxon>
        <taxon>Alcaligenaceae</taxon>
        <taxon>Jezberella</taxon>
    </lineage>
</organism>
<dbReference type="PIRSF" id="PIRSF004848">
    <property type="entry name" value="YBL036c_PLPDEIII"/>
    <property type="match status" value="1"/>
</dbReference>
<dbReference type="PANTHER" id="PTHR10146:SF14">
    <property type="entry name" value="PYRIDOXAL PHOSPHATE HOMEOSTASIS PROTEIN"/>
    <property type="match status" value="1"/>
</dbReference>
<protein>
    <recommendedName>
        <fullName evidence="2">Pyridoxal phosphate homeostasis protein</fullName>
        <shortName evidence="2">PLP homeostasis protein</shortName>
    </recommendedName>
</protein>
<evidence type="ECO:0000313" key="6">
    <source>
        <dbReference type="EMBL" id="PRY98157.1"/>
    </source>
</evidence>
<evidence type="ECO:0000256" key="1">
    <source>
        <dbReference type="ARBA" id="ARBA00022898"/>
    </source>
</evidence>
<comment type="cofactor">
    <cofactor evidence="3">
        <name>pyridoxal 5'-phosphate</name>
        <dbReference type="ChEBI" id="CHEBI:597326"/>
    </cofactor>
</comment>
<evidence type="ECO:0000256" key="4">
    <source>
        <dbReference type="RuleBase" id="RU004514"/>
    </source>
</evidence>
<feature type="modified residue" description="N6-(pyridoxal phosphate)lysine" evidence="2 3">
    <location>
        <position position="51"/>
    </location>
</feature>
<evidence type="ECO:0000259" key="5">
    <source>
        <dbReference type="Pfam" id="PF01168"/>
    </source>
</evidence>
<dbReference type="GO" id="GO:0030170">
    <property type="term" value="F:pyridoxal phosphate binding"/>
    <property type="evidence" value="ECO:0007669"/>
    <property type="project" value="UniProtKB-UniRule"/>
</dbReference>
<evidence type="ECO:0000256" key="3">
    <source>
        <dbReference type="PIRSR" id="PIRSR004848-1"/>
    </source>
</evidence>
<dbReference type="InterPro" id="IPR001608">
    <property type="entry name" value="Ala_racemase_N"/>
</dbReference>
<dbReference type="RefSeq" id="WP_259673516.1">
    <property type="nucleotide sequence ID" value="NZ_PVTV01000013.1"/>
</dbReference>
<dbReference type="Pfam" id="PF01168">
    <property type="entry name" value="Ala_racemase_N"/>
    <property type="match status" value="1"/>
</dbReference>
<dbReference type="CDD" id="cd00635">
    <property type="entry name" value="PLPDE_III_YBL036c_like"/>
    <property type="match status" value="1"/>
</dbReference>
<evidence type="ECO:0000256" key="2">
    <source>
        <dbReference type="HAMAP-Rule" id="MF_02087"/>
    </source>
</evidence>
<dbReference type="HAMAP" id="MF_02087">
    <property type="entry name" value="PLP_homeostasis"/>
    <property type="match status" value="1"/>
</dbReference>
<proteinExistence type="inferred from homology"/>
<dbReference type="InterPro" id="IPR011078">
    <property type="entry name" value="PyrdxlP_homeostasis"/>
</dbReference>
<keyword evidence="7" id="KW-1185">Reference proteome</keyword>
<sequence length="248" mass="27185">MMNPNAAPNSLENPVADTMANRIAAIRQRIDHACARVGRNPAEVVLLPVSKTFDESAIREAVGLGFHRFGENRTQEIAQKTPVLLDCAIEWVVIGQLQTNKAKEVAKLASELQSLDRLELAEALERRLQLEGRSIDVLVQVKTSPEESKAGLDPAHLQDFLQQLAQFQTLKVKGLMTMAELTPDQTAVRACFTKLRMLRDQAAQEAPAGIELARLSMGMSGDFELAIEEGSTEVRIGSAIFGSRTKPI</sequence>
<name>A0A2T0XGX6_9BURK</name>
<dbReference type="Gene3D" id="3.20.20.10">
    <property type="entry name" value="Alanine racemase"/>
    <property type="match status" value="1"/>
</dbReference>
<comment type="caution">
    <text evidence="6">The sequence shown here is derived from an EMBL/GenBank/DDBJ whole genome shotgun (WGS) entry which is preliminary data.</text>
</comment>
<dbReference type="EMBL" id="PVTV01000013">
    <property type="protein sequence ID" value="PRY98157.1"/>
    <property type="molecule type" value="Genomic_DNA"/>
</dbReference>
<feature type="domain" description="Alanine racemase N-terminal" evidence="5">
    <location>
        <begin position="24"/>
        <end position="244"/>
    </location>
</feature>
<dbReference type="PANTHER" id="PTHR10146">
    <property type="entry name" value="PROLINE SYNTHETASE CO-TRANSCRIBED BACTERIAL HOMOLOG PROTEIN"/>
    <property type="match status" value="1"/>
</dbReference>
<comment type="similarity">
    <text evidence="2 4">Belongs to the pyridoxal phosphate-binding protein YggS/PROSC family.</text>
</comment>
<comment type="function">
    <text evidence="2">Pyridoxal 5'-phosphate (PLP)-binding protein, which is involved in PLP homeostasis.</text>
</comment>
<dbReference type="AlphaFoldDB" id="A0A2T0XGX6"/>
<dbReference type="NCBIfam" id="TIGR00044">
    <property type="entry name" value="YggS family pyridoxal phosphate-dependent enzyme"/>
    <property type="match status" value="1"/>
</dbReference>
<dbReference type="InterPro" id="IPR029066">
    <property type="entry name" value="PLP-binding_barrel"/>
</dbReference>
<accession>A0A2T0XGX6</accession>
<gene>
    <name evidence="6" type="ORF">BCM14_1874</name>
</gene>
<dbReference type="FunFam" id="3.20.20.10:FF:000018">
    <property type="entry name" value="Pyridoxal phosphate homeostasis protein"/>
    <property type="match status" value="1"/>
</dbReference>
<dbReference type="Proteomes" id="UP000238308">
    <property type="component" value="Unassembled WGS sequence"/>
</dbReference>
<evidence type="ECO:0000313" key="7">
    <source>
        <dbReference type="Proteomes" id="UP000238308"/>
    </source>
</evidence>